<dbReference type="Pfam" id="PF18098">
    <property type="entry name" value="RPN5_C"/>
    <property type="match status" value="1"/>
</dbReference>
<dbReference type="Pfam" id="PF01399">
    <property type="entry name" value="PCI"/>
    <property type="match status" value="1"/>
</dbReference>
<dbReference type="GO" id="GO:0005737">
    <property type="term" value="C:cytoplasm"/>
    <property type="evidence" value="ECO:0007669"/>
    <property type="project" value="TreeGrafter"/>
</dbReference>
<dbReference type="PANTHER" id="PTHR10855">
    <property type="entry name" value="26S PROTEASOME NON-ATPASE REGULATORY SUBUNIT 12/COP9 SIGNALOSOME COMPLEX SUBUNIT 4"/>
    <property type="match status" value="1"/>
</dbReference>
<sequence length="473" mass="54812">MDQDTADVLSADTTFRDEPRLEDLSDLASKTLAIVESMLKNTETREIEFLKTVLLELMMVEKRCRTARDGESNARICTFIIQLLYDIRDFPNVSYYLVLLSRKRGQLKAAITAMVNLAKSWIPEIEDMEAKMSLITTLNHITLGKMFLESQRAEVAFTLAKIREESGAFDEAANVVHNVEVDTFGSIPKRDKVRYLLEQMRLHLLNKDYLRFYITSKKINEKLLDTEEYWAQKMTYYGYMVQYYLHEGDYFEIAKAYRQRMNTALRSEGASWVPELECLLLFSLISPISEETVQFRKELQETEERHMKEVPVLARFFSEFLSDNLIPLPLEADIDRAVKAHVVFSDDRLPGGSERLARLTDRVIQHNILVASKFYTNLTLTRLSELINVNCEKVEDEISSMVHDKTIRAKIDRPAGIIHFGERKDPDSLLNAWSKDIATLMGLVDQCSRLVQKEKMIHEARAKQLELEKTFHE</sequence>
<feature type="domain" description="PCI" evidence="3">
    <location>
        <begin position="249"/>
        <end position="425"/>
    </location>
</feature>
<gene>
    <name evidence="4" type="ORF">BcabD6B2_27580</name>
</gene>
<dbReference type="SUPFAM" id="SSF46785">
    <property type="entry name" value="Winged helix' DNA-binding domain"/>
    <property type="match status" value="1"/>
</dbReference>
<dbReference type="PROSITE" id="PS50250">
    <property type="entry name" value="PCI"/>
    <property type="match status" value="1"/>
</dbReference>
<dbReference type="GO" id="GO:0008541">
    <property type="term" value="C:proteasome regulatory particle, lid subcomplex"/>
    <property type="evidence" value="ECO:0007669"/>
    <property type="project" value="TreeGrafter"/>
</dbReference>
<evidence type="ECO:0000256" key="2">
    <source>
        <dbReference type="ARBA" id="ARBA00022942"/>
    </source>
</evidence>
<dbReference type="EMBL" id="BPLF01000002">
    <property type="protein sequence ID" value="GIX63323.1"/>
    <property type="molecule type" value="Genomic_DNA"/>
</dbReference>
<dbReference type="Gene3D" id="1.10.10.10">
    <property type="entry name" value="Winged helix-like DNA-binding domain superfamily/Winged helix DNA-binding domain"/>
    <property type="match status" value="1"/>
</dbReference>
<evidence type="ECO:0000313" key="5">
    <source>
        <dbReference type="Proteomes" id="UP001497744"/>
    </source>
</evidence>
<dbReference type="InterPro" id="IPR036388">
    <property type="entry name" value="WH-like_DNA-bd_sf"/>
</dbReference>
<dbReference type="InterPro" id="IPR054559">
    <property type="entry name" value="PSMD12-CSN4-like_N"/>
</dbReference>
<dbReference type="GO" id="GO:0005634">
    <property type="term" value="C:nucleus"/>
    <property type="evidence" value="ECO:0007669"/>
    <property type="project" value="UniProtKB-ARBA"/>
</dbReference>
<proteinExistence type="inferred from homology"/>
<dbReference type="InterPro" id="IPR000717">
    <property type="entry name" value="PCI_dom"/>
</dbReference>
<dbReference type="SMART" id="SM00088">
    <property type="entry name" value="PINT"/>
    <property type="match status" value="1"/>
</dbReference>
<dbReference type="InterPro" id="IPR040896">
    <property type="entry name" value="RPN5_C"/>
</dbReference>
<comment type="similarity">
    <text evidence="1">Belongs to the proteasome subunit p55 family.</text>
</comment>
<dbReference type="GeneID" id="94194804"/>
<name>A0AAV4LTQ4_BABCB</name>
<comment type="caution">
    <text evidence="4">The sequence shown here is derived from an EMBL/GenBank/DDBJ whole genome shotgun (WGS) entry which is preliminary data.</text>
</comment>
<dbReference type="InterPro" id="IPR036390">
    <property type="entry name" value="WH_DNA-bd_sf"/>
</dbReference>
<keyword evidence="2 4" id="KW-0647">Proteasome</keyword>
<dbReference type="RefSeq" id="XP_067715392.1">
    <property type="nucleotide sequence ID" value="XM_067859291.1"/>
</dbReference>
<dbReference type="Proteomes" id="UP001497744">
    <property type="component" value="Unassembled WGS sequence"/>
</dbReference>
<dbReference type="InterPro" id="IPR040134">
    <property type="entry name" value="PSMD12/CSN4"/>
</dbReference>
<reference evidence="4 5" key="1">
    <citation type="submission" date="2021-06" db="EMBL/GenBank/DDBJ databases">
        <title>Genome sequence of Babesia caballi.</title>
        <authorList>
            <person name="Yamagishi J."/>
            <person name="Kidaka T."/>
            <person name="Ochi A."/>
        </authorList>
    </citation>
    <scope>NUCLEOTIDE SEQUENCE [LARGE SCALE GENOMIC DNA]</scope>
    <source>
        <strain evidence="4">USDA-D6B2</strain>
    </source>
</reference>
<keyword evidence="5" id="KW-1185">Reference proteome</keyword>
<evidence type="ECO:0000256" key="1">
    <source>
        <dbReference type="ARBA" id="ARBA00006397"/>
    </source>
</evidence>
<evidence type="ECO:0000259" key="3">
    <source>
        <dbReference type="PROSITE" id="PS50250"/>
    </source>
</evidence>
<dbReference type="AlphaFoldDB" id="A0AAV4LTQ4"/>
<organism evidence="4 5">
    <name type="scientific">Babesia caballi</name>
    <dbReference type="NCBI Taxonomy" id="5871"/>
    <lineage>
        <taxon>Eukaryota</taxon>
        <taxon>Sar</taxon>
        <taxon>Alveolata</taxon>
        <taxon>Apicomplexa</taxon>
        <taxon>Aconoidasida</taxon>
        <taxon>Piroplasmida</taxon>
        <taxon>Babesiidae</taxon>
        <taxon>Babesia</taxon>
    </lineage>
</organism>
<accession>A0AAV4LTQ4</accession>
<protein>
    <submittedName>
        <fullName evidence="4">26S proteasome non-ATPase regulatory subunit 12</fullName>
    </submittedName>
</protein>
<evidence type="ECO:0000313" key="4">
    <source>
        <dbReference type="EMBL" id="GIX63323.1"/>
    </source>
</evidence>
<dbReference type="FunFam" id="1.10.10.10:FF:000070">
    <property type="entry name" value="26S proteasome non-ATPase regulatory subunit 12"/>
    <property type="match status" value="1"/>
</dbReference>
<dbReference type="PANTHER" id="PTHR10855:SF1">
    <property type="entry name" value="26S PROTEASOME NON-ATPASE REGULATORY SUBUNIT 12"/>
    <property type="match status" value="1"/>
</dbReference>
<dbReference type="Pfam" id="PF22241">
    <property type="entry name" value="PSMD12-CSN4_N"/>
    <property type="match status" value="1"/>
</dbReference>